<organism evidence="1">
    <name type="scientific">marine metagenome</name>
    <dbReference type="NCBI Taxonomy" id="408172"/>
    <lineage>
        <taxon>unclassified sequences</taxon>
        <taxon>metagenomes</taxon>
        <taxon>ecological metagenomes</taxon>
    </lineage>
</organism>
<name>A0A381XK31_9ZZZZ</name>
<protein>
    <submittedName>
        <fullName evidence="1">Uncharacterized protein</fullName>
    </submittedName>
</protein>
<proteinExistence type="predicted"/>
<evidence type="ECO:0000313" key="1">
    <source>
        <dbReference type="EMBL" id="SVA64970.1"/>
    </source>
</evidence>
<accession>A0A381XK31</accession>
<dbReference type="EMBL" id="UINC01015427">
    <property type="protein sequence ID" value="SVA64970.1"/>
    <property type="molecule type" value="Genomic_DNA"/>
</dbReference>
<reference evidence="1" key="1">
    <citation type="submission" date="2018-05" db="EMBL/GenBank/DDBJ databases">
        <authorList>
            <person name="Lanie J.A."/>
            <person name="Ng W.-L."/>
            <person name="Kazmierczak K.M."/>
            <person name="Andrzejewski T.M."/>
            <person name="Davidsen T.M."/>
            <person name="Wayne K.J."/>
            <person name="Tettelin H."/>
            <person name="Glass J.I."/>
            <person name="Rusch D."/>
            <person name="Podicherti R."/>
            <person name="Tsui H.-C.T."/>
            <person name="Winkler M.E."/>
        </authorList>
    </citation>
    <scope>NUCLEOTIDE SEQUENCE</scope>
</reference>
<sequence>MYSVLNALQYFIHYDPNNIHETNTPGGKTTRRVE</sequence>
<dbReference type="AlphaFoldDB" id="A0A381XK31"/>
<gene>
    <name evidence="1" type="ORF">METZ01_LOCUS117824</name>
</gene>